<evidence type="ECO:0000256" key="1">
    <source>
        <dbReference type="SAM" id="Phobius"/>
    </source>
</evidence>
<keyword evidence="3" id="KW-1185">Reference proteome</keyword>
<feature type="transmembrane region" description="Helical" evidence="1">
    <location>
        <begin position="295"/>
        <end position="316"/>
    </location>
</feature>
<feature type="transmembrane region" description="Helical" evidence="1">
    <location>
        <begin position="410"/>
        <end position="432"/>
    </location>
</feature>
<keyword evidence="1" id="KW-0812">Transmembrane</keyword>
<feature type="transmembrane region" description="Helical" evidence="1">
    <location>
        <begin position="89"/>
        <end position="110"/>
    </location>
</feature>
<keyword evidence="1" id="KW-0472">Membrane</keyword>
<feature type="transmembrane region" description="Helical" evidence="1">
    <location>
        <begin position="143"/>
        <end position="159"/>
    </location>
</feature>
<feature type="transmembrane region" description="Helical" evidence="1">
    <location>
        <begin position="204"/>
        <end position="224"/>
    </location>
</feature>
<feature type="transmembrane region" description="Helical" evidence="1">
    <location>
        <begin position="179"/>
        <end position="197"/>
    </location>
</feature>
<dbReference type="Proteomes" id="UP000605992">
    <property type="component" value="Unassembled WGS sequence"/>
</dbReference>
<feature type="transmembrane region" description="Helical" evidence="1">
    <location>
        <begin position="265"/>
        <end position="283"/>
    </location>
</feature>
<comment type="caution">
    <text evidence="2">The sequence shown here is derived from an EMBL/GenBank/DDBJ whole genome shotgun (WGS) entry which is preliminary data.</text>
</comment>
<feature type="transmembrane region" description="Helical" evidence="1">
    <location>
        <begin position="347"/>
        <end position="364"/>
    </location>
</feature>
<keyword evidence="1" id="KW-1133">Transmembrane helix</keyword>
<reference evidence="2" key="1">
    <citation type="submission" date="2021-01" db="EMBL/GenBank/DDBJ databases">
        <title>Whole genome shotgun sequence of Planotetraspora thailandica NBRC 104271.</title>
        <authorList>
            <person name="Komaki H."/>
            <person name="Tamura T."/>
        </authorList>
    </citation>
    <scope>NUCLEOTIDE SEQUENCE</scope>
    <source>
        <strain evidence="2">NBRC 104271</strain>
    </source>
</reference>
<proteinExistence type="predicted"/>
<evidence type="ECO:0000313" key="2">
    <source>
        <dbReference type="EMBL" id="GII59242.1"/>
    </source>
</evidence>
<dbReference type="EMBL" id="BOOR01000081">
    <property type="protein sequence ID" value="GII59242.1"/>
    <property type="molecule type" value="Genomic_DNA"/>
</dbReference>
<gene>
    <name evidence="2" type="ORF">Pth03_76310</name>
</gene>
<evidence type="ECO:0000313" key="3">
    <source>
        <dbReference type="Proteomes" id="UP000605992"/>
    </source>
</evidence>
<accession>A0A8J3Y1N9</accession>
<feature type="transmembrane region" description="Helical" evidence="1">
    <location>
        <begin position="370"/>
        <end position="389"/>
    </location>
</feature>
<protein>
    <submittedName>
        <fullName evidence="2">Uncharacterized protein</fullName>
    </submittedName>
</protein>
<organism evidence="2 3">
    <name type="scientific">Planotetraspora thailandica</name>
    <dbReference type="NCBI Taxonomy" id="487172"/>
    <lineage>
        <taxon>Bacteria</taxon>
        <taxon>Bacillati</taxon>
        <taxon>Actinomycetota</taxon>
        <taxon>Actinomycetes</taxon>
        <taxon>Streptosporangiales</taxon>
        <taxon>Streptosporangiaceae</taxon>
        <taxon>Planotetraspora</taxon>
    </lineage>
</organism>
<dbReference type="AlphaFoldDB" id="A0A8J3Y1N9"/>
<sequence length="572" mass="61882">MKNSGFLALRNPLRLTQVGTALVTCVLLGISVATAQLHSDIRYVLACLRTGGVAGFSPSETFTHRPFFYRWFVAGLNSLTPSSIPVGEMIVRLAGVALCVAAGLLLRAALQRHLSTRDATLTAVVVALSLAFAPRIDYLQPEWTATLLSVVAVALVLMFDRPWVAAAVASLPLGLTVMMKYSTAATAMIALLVVFAVDRRRAILLAVATAVSGVALLGLSFWAGSHEWQWAQDMPKINRQALTRQAIDPGFLLHRSIDYLADRAVLSPMLALFPAALVMVLMLAREVSRRRRVEWAALAVLITLGCIAAVAFQGNWFPYHSAALPVCAAAVWALAVARWYGVFGRPPLLFIGITVLLGALVPFTDTALKPLLTVGTVWLAAAVAVLAGLADLRLARRRAPRHAGARPQAAVPMAAVPLLALAGIICLAAPIWPGSPNQMGRGHVITTNADYWKLTEDKNGDAAEVNREIPQGAPVLYLAFGDMAYFVQHPVQCRYPIPTFLQREQFLPDVKNLTSTKENALCVTGNPADYAVLQRSWFPLAQVDKKLTAEIKANFNCPKSVPNNELVVCHRR</sequence>
<feature type="transmembrane region" description="Helical" evidence="1">
    <location>
        <begin position="322"/>
        <end position="340"/>
    </location>
</feature>
<name>A0A8J3Y1N9_9ACTN</name>